<protein>
    <recommendedName>
        <fullName evidence="1">NERD domain-containing protein</fullName>
    </recommendedName>
</protein>
<dbReference type="InterPro" id="IPR011528">
    <property type="entry name" value="NERD"/>
</dbReference>
<accession>A0ABM8YPJ4</accession>
<dbReference type="Proteomes" id="UP000789833">
    <property type="component" value="Unassembled WGS sequence"/>
</dbReference>
<name>A0ABM8YPJ4_9BACI</name>
<evidence type="ECO:0000313" key="2">
    <source>
        <dbReference type="EMBL" id="CAG9621815.1"/>
    </source>
</evidence>
<dbReference type="RefSeq" id="WP_230501730.1">
    <property type="nucleotide sequence ID" value="NZ_CAKJTJ010000013.1"/>
</dbReference>
<organism evidence="2 3">
    <name type="scientific">Sutcliffiella rhizosphaerae</name>
    <dbReference type="NCBI Taxonomy" id="2880967"/>
    <lineage>
        <taxon>Bacteria</taxon>
        <taxon>Bacillati</taxon>
        <taxon>Bacillota</taxon>
        <taxon>Bacilli</taxon>
        <taxon>Bacillales</taxon>
        <taxon>Bacillaceae</taxon>
        <taxon>Sutcliffiella</taxon>
    </lineage>
</organism>
<gene>
    <name evidence="2" type="ORF">BACCIP111883_02588</name>
</gene>
<dbReference type="PROSITE" id="PS50965">
    <property type="entry name" value="NERD"/>
    <property type="match status" value="1"/>
</dbReference>
<comment type="caution">
    <text evidence="2">The sequence shown here is derived from an EMBL/GenBank/DDBJ whole genome shotgun (WGS) entry which is preliminary data.</text>
</comment>
<keyword evidence="3" id="KW-1185">Reference proteome</keyword>
<proteinExistence type="predicted"/>
<dbReference type="EMBL" id="CAKJTJ010000013">
    <property type="protein sequence ID" value="CAG9621815.1"/>
    <property type="molecule type" value="Genomic_DNA"/>
</dbReference>
<evidence type="ECO:0000313" key="3">
    <source>
        <dbReference type="Proteomes" id="UP000789833"/>
    </source>
</evidence>
<dbReference type="Pfam" id="PF08378">
    <property type="entry name" value="NERD"/>
    <property type="match status" value="1"/>
</dbReference>
<feature type="domain" description="NERD" evidence="1">
    <location>
        <begin position="35"/>
        <end position="146"/>
    </location>
</feature>
<sequence length="315" mass="36878">MILKRREESEELRFLRMLKTRVDKVDDSYLRNLLKGYQGEQLFDCILEDYLSEDWIVLNDLLLNHASTFFQLDSVLITSEKIYIFEVKNYEGDFIVEGDRWYTLGRTEIKNPLLQISRSETMLRKILKDLGYLIPVEFNLILINSKFHLYNSTPKFPVVYASQIKRYLNKLKENTKGKCTTRHIQLAKKLMELHIPDSPFKRIPDYTFEELQKGLVCLGCGGMIRTSINRKLGCKNCSFIENTEIAIYNSIIEFNKLFPNMHITTNLIQEWIGKVVSKRTVQRVLKKYCHSIGHAKGTMYSLNTPTIQVNIGRDE</sequence>
<evidence type="ECO:0000259" key="1">
    <source>
        <dbReference type="PROSITE" id="PS50965"/>
    </source>
</evidence>
<reference evidence="2 3" key="1">
    <citation type="submission" date="2021-10" db="EMBL/GenBank/DDBJ databases">
        <authorList>
            <person name="Criscuolo A."/>
        </authorList>
    </citation>
    <scope>NUCLEOTIDE SEQUENCE [LARGE SCALE GENOMIC DNA]</scope>
    <source>
        <strain evidence="3">CIP 111883</strain>
    </source>
</reference>